<accession>A0A0F9C4H6</accession>
<proteinExistence type="predicted"/>
<comment type="caution">
    <text evidence="1">The sequence shown here is derived from an EMBL/GenBank/DDBJ whole genome shotgun (WGS) entry which is preliminary data.</text>
</comment>
<reference evidence="1" key="1">
    <citation type="journal article" date="2015" name="Nature">
        <title>Complex archaea that bridge the gap between prokaryotes and eukaryotes.</title>
        <authorList>
            <person name="Spang A."/>
            <person name="Saw J.H."/>
            <person name="Jorgensen S.L."/>
            <person name="Zaremba-Niedzwiedzka K."/>
            <person name="Martijn J."/>
            <person name="Lind A.E."/>
            <person name="van Eijk R."/>
            <person name="Schleper C."/>
            <person name="Guy L."/>
            <person name="Ettema T.J."/>
        </authorList>
    </citation>
    <scope>NUCLEOTIDE SEQUENCE</scope>
</reference>
<organism evidence="1">
    <name type="scientific">marine sediment metagenome</name>
    <dbReference type="NCBI Taxonomy" id="412755"/>
    <lineage>
        <taxon>unclassified sequences</taxon>
        <taxon>metagenomes</taxon>
        <taxon>ecological metagenomes</taxon>
    </lineage>
</organism>
<dbReference type="AlphaFoldDB" id="A0A0F9C4H6"/>
<dbReference type="EMBL" id="LAZR01034845">
    <property type="protein sequence ID" value="KKL39757.1"/>
    <property type="molecule type" value="Genomic_DNA"/>
</dbReference>
<evidence type="ECO:0008006" key="2">
    <source>
        <dbReference type="Google" id="ProtNLM"/>
    </source>
</evidence>
<sequence>MTTRLEGLIVIFDDDIREDDAENWIKAIRMMRKVARVEPIESTITESLAMRTRIATVLQERFNAIVDDLWRGKLEEQKP</sequence>
<evidence type="ECO:0000313" key="1">
    <source>
        <dbReference type="EMBL" id="KKL39757.1"/>
    </source>
</evidence>
<gene>
    <name evidence="1" type="ORF">LCGC14_2368000</name>
</gene>
<protein>
    <recommendedName>
        <fullName evidence="2">PH domain-containing protein</fullName>
    </recommendedName>
</protein>
<name>A0A0F9C4H6_9ZZZZ</name>